<keyword evidence="2" id="KW-1185">Reference proteome</keyword>
<accession>A0A136A0E7</accession>
<sequence length="126" mass="13712">MLAEGVTFYPHSNPNLPFSTATQVGNIVYLSGQIGDKDGMLSSDMATQAHQVMLNIQAATKATGVTMADIFKCTVMIDDMAQWKAFSDIYITYFDKTTLPARSAFGADGLAMNAMFEVECMAYKAQ</sequence>
<dbReference type="CDD" id="cd00448">
    <property type="entry name" value="YjgF_YER057c_UK114_family"/>
    <property type="match status" value="1"/>
</dbReference>
<dbReference type="Gene3D" id="3.30.1330.40">
    <property type="entry name" value="RutC-like"/>
    <property type="match status" value="1"/>
</dbReference>
<dbReference type="PANTHER" id="PTHR11803">
    <property type="entry name" value="2-IMINOBUTANOATE/2-IMINOPROPANOATE DEAMINASE RIDA"/>
    <property type="match status" value="1"/>
</dbReference>
<dbReference type="Proteomes" id="UP000070299">
    <property type="component" value="Unassembled WGS sequence"/>
</dbReference>
<dbReference type="EMBL" id="LSNE01000006">
    <property type="protein sequence ID" value="KXI28729.1"/>
    <property type="molecule type" value="Genomic_DNA"/>
</dbReference>
<dbReference type="SUPFAM" id="SSF55298">
    <property type="entry name" value="YjgF-like"/>
    <property type="match status" value="1"/>
</dbReference>
<name>A0A136A0E7_9ALTE</name>
<organism evidence="1 2">
    <name type="scientific">Paraglaciecola hydrolytica</name>
    <dbReference type="NCBI Taxonomy" id="1799789"/>
    <lineage>
        <taxon>Bacteria</taxon>
        <taxon>Pseudomonadati</taxon>
        <taxon>Pseudomonadota</taxon>
        <taxon>Gammaproteobacteria</taxon>
        <taxon>Alteromonadales</taxon>
        <taxon>Alteromonadaceae</taxon>
        <taxon>Paraglaciecola</taxon>
    </lineage>
</organism>
<evidence type="ECO:0000313" key="2">
    <source>
        <dbReference type="Proteomes" id="UP000070299"/>
    </source>
</evidence>
<comment type="caution">
    <text evidence="1">The sequence shown here is derived from an EMBL/GenBank/DDBJ whole genome shotgun (WGS) entry which is preliminary data.</text>
</comment>
<dbReference type="GO" id="GO:0019239">
    <property type="term" value="F:deaminase activity"/>
    <property type="evidence" value="ECO:0007669"/>
    <property type="project" value="TreeGrafter"/>
</dbReference>
<dbReference type="InterPro" id="IPR035959">
    <property type="entry name" value="RutC-like_sf"/>
</dbReference>
<reference evidence="2" key="1">
    <citation type="submission" date="2016-02" db="EMBL/GenBank/DDBJ databases">
        <authorList>
            <person name="Schultz-Johansen M."/>
            <person name="Glaring M.A."/>
            <person name="Bech P.K."/>
            <person name="Stougaard P."/>
        </authorList>
    </citation>
    <scope>NUCLEOTIDE SEQUENCE [LARGE SCALE GENOMIC DNA]</scope>
    <source>
        <strain evidence="2">S66</strain>
    </source>
</reference>
<dbReference type="AlphaFoldDB" id="A0A136A0E7"/>
<evidence type="ECO:0008006" key="3">
    <source>
        <dbReference type="Google" id="ProtNLM"/>
    </source>
</evidence>
<gene>
    <name evidence="1" type="ORF">AX660_16285</name>
</gene>
<evidence type="ECO:0000313" key="1">
    <source>
        <dbReference type="EMBL" id="KXI28729.1"/>
    </source>
</evidence>
<dbReference type="InterPro" id="IPR006175">
    <property type="entry name" value="YjgF/YER057c/UK114"/>
</dbReference>
<dbReference type="PANTHER" id="PTHR11803:SF59">
    <property type="entry name" value="ENDORIBONUCLEASE"/>
    <property type="match status" value="1"/>
</dbReference>
<protein>
    <recommendedName>
        <fullName evidence="3">Enamine deaminase RidA</fullName>
    </recommendedName>
</protein>
<dbReference type="Pfam" id="PF01042">
    <property type="entry name" value="Ribonuc_L-PSP"/>
    <property type="match status" value="1"/>
</dbReference>
<proteinExistence type="predicted"/>
<dbReference type="STRING" id="1799789.AX660_16285"/>
<dbReference type="GO" id="GO:0005829">
    <property type="term" value="C:cytosol"/>
    <property type="evidence" value="ECO:0007669"/>
    <property type="project" value="TreeGrafter"/>
</dbReference>